<feature type="compositionally biased region" description="Basic and acidic residues" evidence="2">
    <location>
        <begin position="59"/>
        <end position="76"/>
    </location>
</feature>
<dbReference type="Gene3D" id="3.30.457.10">
    <property type="entry name" value="Copper amine oxidase-like, N-terminal domain"/>
    <property type="match status" value="1"/>
</dbReference>
<dbReference type="AlphaFoldDB" id="A0A845LJ45"/>
<dbReference type="EMBL" id="WXEX01000005">
    <property type="protein sequence ID" value="MZP42896.1"/>
    <property type="molecule type" value="Genomic_DNA"/>
</dbReference>
<dbReference type="InterPro" id="IPR012854">
    <property type="entry name" value="Cu_amine_oxidase-like_N"/>
</dbReference>
<name>A0A845LJ45_HELGE</name>
<dbReference type="SUPFAM" id="SSF55383">
    <property type="entry name" value="Copper amine oxidase, domain N"/>
    <property type="match status" value="2"/>
</dbReference>
<evidence type="ECO:0000313" key="5">
    <source>
        <dbReference type="EMBL" id="MZP42896.1"/>
    </source>
</evidence>
<dbReference type="PROSITE" id="PS50005">
    <property type="entry name" value="TPR"/>
    <property type="match status" value="1"/>
</dbReference>
<feature type="chain" id="PRO_5032649538" evidence="3">
    <location>
        <begin position="27"/>
        <end position="344"/>
    </location>
</feature>
<evidence type="ECO:0000313" key="6">
    <source>
        <dbReference type="Proteomes" id="UP000471031"/>
    </source>
</evidence>
<feature type="domain" description="Copper amine oxidase-like N-terminal" evidence="4">
    <location>
        <begin position="236"/>
        <end position="343"/>
    </location>
</feature>
<feature type="compositionally biased region" description="Low complexity" evidence="2">
    <location>
        <begin position="36"/>
        <end position="46"/>
    </location>
</feature>
<dbReference type="Gene3D" id="1.25.40.10">
    <property type="entry name" value="Tetratricopeptide repeat domain"/>
    <property type="match status" value="1"/>
</dbReference>
<protein>
    <submittedName>
        <fullName evidence="5">Tetratricopeptide repeat protein</fullName>
    </submittedName>
</protein>
<dbReference type="SMART" id="SM00028">
    <property type="entry name" value="TPR"/>
    <property type="match status" value="1"/>
</dbReference>
<dbReference type="Pfam" id="PF07833">
    <property type="entry name" value="Cu_amine_oxidN1"/>
    <property type="match status" value="1"/>
</dbReference>
<dbReference type="InterPro" id="IPR011990">
    <property type="entry name" value="TPR-like_helical_dom_sf"/>
</dbReference>
<feature type="region of interest" description="Disordered" evidence="2">
    <location>
        <begin position="29"/>
        <end position="78"/>
    </location>
</feature>
<organism evidence="5 6">
    <name type="scientific">Heliomicrobium gestii</name>
    <name type="common">Heliobacterium gestii</name>
    <dbReference type="NCBI Taxonomy" id="2699"/>
    <lineage>
        <taxon>Bacteria</taxon>
        <taxon>Bacillati</taxon>
        <taxon>Bacillota</taxon>
        <taxon>Clostridia</taxon>
        <taxon>Eubacteriales</taxon>
        <taxon>Heliobacteriaceae</taxon>
        <taxon>Heliomicrobium</taxon>
    </lineage>
</organism>
<dbReference type="OrthoDB" id="2083476at2"/>
<gene>
    <name evidence="5" type="ORF">GTO89_07565</name>
</gene>
<evidence type="ECO:0000256" key="3">
    <source>
        <dbReference type="SAM" id="SignalP"/>
    </source>
</evidence>
<reference evidence="5 6" key="1">
    <citation type="submission" date="2020-01" db="EMBL/GenBank/DDBJ databases">
        <title>Whole genome sequence of Heliobacterium gestii DSM 11169.</title>
        <authorList>
            <person name="Kyndt J.A."/>
            <person name="Meyer T.E."/>
        </authorList>
    </citation>
    <scope>NUCLEOTIDE SEQUENCE [LARGE SCALE GENOMIC DNA]</scope>
    <source>
        <strain evidence="5 6">DSM 11169</strain>
    </source>
</reference>
<comment type="caution">
    <text evidence="5">The sequence shown here is derived from an EMBL/GenBank/DDBJ whole genome shotgun (WGS) entry which is preliminary data.</text>
</comment>
<proteinExistence type="predicted"/>
<accession>A0A845LJ45</accession>
<keyword evidence="6" id="KW-1185">Reference proteome</keyword>
<feature type="signal peptide" evidence="3">
    <location>
        <begin position="1"/>
        <end position="26"/>
    </location>
</feature>
<dbReference type="RefSeq" id="WP_161261465.1">
    <property type="nucleotide sequence ID" value="NZ_JAFBDC010000004.1"/>
</dbReference>
<dbReference type="InterPro" id="IPR036582">
    <property type="entry name" value="Mao_N_sf"/>
</dbReference>
<evidence type="ECO:0000256" key="2">
    <source>
        <dbReference type="SAM" id="MobiDB-lite"/>
    </source>
</evidence>
<dbReference type="Proteomes" id="UP000471031">
    <property type="component" value="Unassembled WGS sequence"/>
</dbReference>
<keyword evidence="1" id="KW-0802">TPR repeat</keyword>
<evidence type="ECO:0000256" key="1">
    <source>
        <dbReference type="PROSITE-ProRule" id="PRU00339"/>
    </source>
</evidence>
<sequence length="344" mass="36247">MRSWRSLLSLLTILLFCLSLTTVAFAKPGGGGSASGKGNSSTGSASFNKAAAQTGDAAHPGDDGGKAKGPKNRDGAAHPSLKGLLRAYTKVVANGASPRAQEALRALIERRGGTVPAVVYGSAPSEDDTVRDVSLLDAVTADSQVLQTLVSDEDGKGELTTIADSTLSSVQVLSNKETKGKALKQLGQFFTQIEEPDKAVDALEQSIALNPDDDSAYRQINDNVKTLNPQQYRFYLKGRQPSFDIPPVLENNRLLIPLRAVSESLGAAVQWDAGTQTATIVKDGRKIEIKAGEGAASVDGASIPLEAPGKIAGGNRMVVPLRFIAEALQNDVSYYPESQMVVIK</sequence>
<dbReference type="InterPro" id="IPR019734">
    <property type="entry name" value="TPR_rpt"/>
</dbReference>
<feature type="repeat" description="TPR" evidence="1">
    <location>
        <begin position="180"/>
        <end position="213"/>
    </location>
</feature>
<evidence type="ECO:0000259" key="4">
    <source>
        <dbReference type="Pfam" id="PF07833"/>
    </source>
</evidence>
<keyword evidence="3" id="KW-0732">Signal</keyword>